<dbReference type="PANTHER" id="PTHR46206:SF7">
    <property type="entry name" value="P450, PUTATIVE (EUROFUNG)-RELATED"/>
    <property type="match status" value="1"/>
</dbReference>
<dbReference type="InterPro" id="IPR010730">
    <property type="entry name" value="HET"/>
</dbReference>
<organism evidence="8 9">
    <name type="scientific">Diaporthe eres</name>
    <name type="common">Phomopsis oblonga</name>
    <dbReference type="NCBI Taxonomy" id="83184"/>
    <lineage>
        <taxon>Eukaryota</taxon>
        <taxon>Fungi</taxon>
        <taxon>Dikarya</taxon>
        <taxon>Ascomycota</taxon>
        <taxon>Pezizomycotina</taxon>
        <taxon>Sordariomycetes</taxon>
        <taxon>Sordariomycetidae</taxon>
        <taxon>Diaporthales</taxon>
        <taxon>Diaporthaceae</taxon>
        <taxon>Diaporthe</taxon>
        <taxon>Diaporthe eres species complex</taxon>
    </lineage>
</organism>
<dbReference type="PANTHER" id="PTHR46206">
    <property type="entry name" value="CYTOCHROME P450"/>
    <property type="match status" value="1"/>
</dbReference>
<feature type="domain" description="Heterokaryon incompatibility" evidence="7">
    <location>
        <begin position="26"/>
        <end position="217"/>
    </location>
</feature>
<evidence type="ECO:0000313" key="9">
    <source>
        <dbReference type="Proteomes" id="UP001430848"/>
    </source>
</evidence>
<dbReference type="InterPro" id="IPR001128">
    <property type="entry name" value="Cyt_P450"/>
</dbReference>
<dbReference type="CDD" id="cd11041">
    <property type="entry name" value="CYP503A1-like"/>
    <property type="match status" value="1"/>
</dbReference>
<evidence type="ECO:0000256" key="4">
    <source>
        <dbReference type="ARBA" id="ARBA00023002"/>
    </source>
</evidence>
<keyword evidence="3" id="KW-0479">Metal-binding</keyword>
<keyword evidence="6" id="KW-0503">Monooxygenase</keyword>
<dbReference type="Pfam" id="PF06985">
    <property type="entry name" value="HET"/>
    <property type="match status" value="1"/>
</dbReference>
<comment type="similarity">
    <text evidence="2">Belongs to the cytochrome P450 family.</text>
</comment>
<dbReference type="SUPFAM" id="SSF48264">
    <property type="entry name" value="Cytochrome P450"/>
    <property type="match status" value="1"/>
</dbReference>
<name>A0ABR1P434_DIAER</name>
<dbReference type="Pfam" id="PF00067">
    <property type="entry name" value="p450"/>
    <property type="match status" value="1"/>
</dbReference>
<evidence type="ECO:0000256" key="3">
    <source>
        <dbReference type="ARBA" id="ARBA00022723"/>
    </source>
</evidence>
<evidence type="ECO:0000259" key="7">
    <source>
        <dbReference type="Pfam" id="PF06985"/>
    </source>
</evidence>
<dbReference type="PROSITE" id="PS00086">
    <property type="entry name" value="CYTOCHROME_P450"/>
    <property type="match status" value="1"/>
</dbReference>
<dbReference type="Proteomes" id="UP001430848">
    <property type="component" value="Unassembled WGS sequence"/>
</dbReference>
<keyword evidence="4" id="KW-0560">Oxidoreductase</keyword>
<protein>
    <recommendedName>
        <fullName evidence="7">Heterokaryon incompatibility domain-containing protein</fullName>
    </recommendedName>
</protein>
<accession>A0ABR1P434</accession>
<evidence type="ECO:0000256" key="1">
    <source>
        <dbReference type="ARBA" id="ARBA00001971"/>
    </source>
</evidence>
<gene>
    <name evidence="8" type="ORF">SLS63_007994</name>
</gene>
<comment type="cofactor">
    <cofactor evidence="1">
        <name>heme</name>
        <dbReference type="ChEBI" id="CHEBI:30413"/>
    </cofactor>
</comment>
<comment type="caution">
    <text evidence="8">The sequence shown here is derived from an EMBL/GenBank/DDBJ whole genome shotgun (WGS) entry which is preliminary data.</text>
</comment>
<evidence type="ECO:0000256" key="5">
    <source>
        <dbReference type="ARBA" id="ARBA00023004"/>
    </source>
</evidence>
<dbReference type="InterPro" id="IPR002403">
    <property type="entry name" value="Cyt_P450_E_grp-IV"/>
</dbReference>
<sequence>MRERINGDIACMIFQADREEVPVTKYQALSYLWGNQNPTRRIYLQDNNEGWRPFALHENLWKFLDHAWRKEMFDTPFWTDRLCLDQSDHDEVARQVLLMGEIYSKANRVVVWLDIWYYDLEIILKALEWNKRLDRDKSAFQSERLRLIRHHQHRLDSGAVFRYTTSNELVSELQISMELERFAASKKTPSDREDALRLALRRLSLNDYWLRVWIVQEVVKANEVEVMTEKFSLSLDNLLDHFTKFRDDRQASSALWEIWDMRRSKGVYPMWRLLREFSNRESSRPADLVYGFLGIVADPDDGSSSVTNISVDYAKPAAHVLLDAIFESSPPLIQYGHRTHLLLLRRLENYHFLDEYIRSIRTSQRHSGFARLARHVWEAVEAMIAVLGDFREEEVEQAALELFRNDEWEPTLHQNGAIMGLVFASYRYGDAPRQLIIVIHRLGSQSPITKFPLLGKEYGNRRKRAEAFLYQPVKLYEEGYRRFKNQVYRLTMPDGDHLIVPNAYLDELRTRSDDEIDVLKSFTDTFANDHIKLFPPKDRTEVANSVVKVELTRSLTRLNPRLSAQVENTINSEIPSCNDWTPLTIFPILLRVVAIVSGDIFVGPDYCRHETYLASAIDFTNDITAGAAQIKRWPKFMRSLVVKLKLAPAVNRGQEHRRRMREFLQPMVEKRRQLVKEGHPVPDDLLQWMVEKTTEHGITDVGHLTDMQLLLTLAAIHTTTLAATAMLYDLAVRPEVVQDIRKEIASVLEETNGVMTSQALFNMKLLDSFMRESQRFSPPFVDSFRRYVYKPITLKDGTHIPAGTYIETPSLPVLHDPAHYPDPDVFNPYRFYDLRTKDGTPDPNGFRTRESYQFVSVTKENTSFGFGKHACPGRFFAANEIKLIMARVLLQFDVRFPEGVKERYPNFYSGSVSGPDPTGVVEFRRIKV</sequence>
<keyword evidence="5" id="KW-0408">Iron</keyword>
<evidence type="ECO:0000256" key="2">
    <source>
        <dbReference type="ARBA" id="ARBA00010617"/>
    </source>
</evidence>
<dbReference type="EMBL" id="JAKNSF020000047">
    <property type="protein sequence ID" value="KAK7725839.1"/>
    <property type="molecule type" value="Genomic_DNA"/>
</dbReference>
<reference evidence="8 9" key="1">
    <citation type="submission" date="2024-02" db="EMBL/GenBank/DDBJ databases">
        <title>De novo assembly and annotation of 12 fungi associated with fruit tree decline syndrome in Ontario, Canada.</title>
        <authorList>
            <person name="Sulman M."/>
            <person name="Ellouze W."/>
            <person name="Ilyukhin E."/>
        </authorList>
    </citation>
    <scope>NUCLEOTIDE SEQUENCE [LARGE SCALE GENOMIC DNA]</scope>
    <source>
        <strain evidence="8 9">M169</strain>
    </source>
</reference>
<evidence type="ECO:0000256" key="6">
    <source>
        <dbReference type="ARBA" id="ARBA00023033"/>
    </source>
</evidence>
<dbReference type="PRINTS" id="PR00465">
    <property type="entry name" value="EP450IV"/>
</dbReference>
<proteinExistence type="inferred from homology"/>
<evidence type="ECO:0000313" key="8">
    <source>
        <dbReference type="EMBL" id="KAK7725839.1"/>
    </source>
</evidence>
<dbReference type="Gene3D" id="1.10.630.10">
    <property type="entry name" value="Cytochrome P450"/>
    <property type="match status" value="1"/>
</dbReference>
<dbReference type="InterPro" id="IPR036396">
    <property type="entry name" value="Cyt_P450_sf"/>
</dbReference>
<keyword evidence="9" id="KW-1185">Reference proteome</keyword>
<dbReference type="InterPro" id="IPR017972">
    <property type="entry name" value="Cyt_P450_CS"/>
</dbReference>